<organism evidence="1 2">
    <name type="scientific">Enhygromyxa salina</name>
    <dbReference type="NCBI Taxonomy" id="215803"/>
    <lineage>
        <taxon>Bacteria</taxon>
        <taxon>Pseudomonadati</taxon>
        <taxon>Myxococcota</taxon>
        <taxon>Polyangia</taxon>
        <taxon>Nannocystales</taxon>
        <taxon>Nannocystaceae</taxon>
        <taxon>Enhygromyxa</taxon>
    </lineage>
</organism>
<dbReference type="AlphaFoldDB" id="A0A2S9YQ84"/>
<evidence type="ECO:0000313" key="1">
    <source>
        <dbReference type="EMBL" id="PRQ07238.1"/>
    </source>
</evidence>
<accession>A0A2S9YQ84</accession>
<evidence type="ECO:0000313" key="2">
    <source>
        <dbReference type="Proteomes" id="UP000238823"/>
    </source>
</evidence>
<comment type="caution">
    <text evidence="1">The sequence shown here is derived from an EMBL/GenBank/DDBJ whole genome shotgun (WGS) entry which is preliminary data.</text>
</comment>
<reference evidence="1 2" key="1">
    <citation type="submission" date="2018-03" db="EMBL/GenBank/DDBJ databases">
        <title>Draft Genome Sequences of the Obligatory Marine Myxobacteria Enhygromyxa salina SWB007.</title>
        <authorList>
            <person name="Poehlein A."/>
            <person name="Moghaddam J.A."/>
            <person name="Harms H."/>
            <person name="Alanjari M."/>
            <person name="Koenig G.M."/>
            <person name="Daniel R."/>
            <person name="Schaeberle T.F."/>
        </authorList>
    </citation>
    <scope>NUCLEOTIDE SEQUENCE [LARGE SCALE GENOMIC DNA]</scope>
    <source>
        <strain evidence="1 2">SWB007</strain>
    </source>
</reference>
<sequence length="228" mass="25468">MGATDILLEFRAVTALNPSLAARVARAPASMFKAQLAGRLGLIVLLLAPCFACSRGVRGEIYVPPYQPVWKGRHKLPSYRVGLPGAGWEPLAGEGLQAVWQHSTDPAIIQVHGECEDHGDSDLEDFTDHQRIDYSEWKILEEPTGEIDAEGRPRMRKQQYYTTIAEREALRTTVRANLDGAAVMVEYVVLKKDGCLFDLTFIAVPRAFEQHTGEFQTVIDGFEFPIRR</sequence>
<gene>
    <name evidence="1" type="ORF">ENSA7_29450</name>
</gene>
<proteinExistence type="predicted"/>
<dbReference type="EMBL" id="PVNL01000057">
    <property type="protein sequence ID" value="PRQ07238.1"/>
    <property type="molecule type" value="Genomic_DNA"/>
</dbReference>
<dbReference type="Proteomes" id="UP000238823">
    <property type="component" value="Unassembled WGS sequence"/>
</dbReference>
<protein>
    <submittedName>
        <fullName evidence="1">Uncharacterized protein</fullName>
    </submittedName>
</protein>
<name>A0A2S9YQ84_9BACT</name>